<dbReference type="EMBL" id="QOVN01000002">
    <property type="protein sequence ID" value="RXG30123.1"/>
    <property type="molecule type" value="Genomic_DNA"/>
</dbReference>
<evidence type="ECO:0000256" key="1">
    <source>
        <dbReference type="SAM" id="Phobius"/>
    </source>
</evidence>
<accession>A0ABY0D634</accession>
<dbReference type="RefSeq" id="WP_009780232.1">
    <property type="nucleotide sequence ID" value="NZ_CP084318.1"/>
</dbReference>
<sequence>MFEFDQYLGFLAFLTIATMGFWLMIFLVSILPYWIGGAFVERMKEIREKKKLERGN</sequence>
<evidence type="ECO:0000313" key="2">
    <source>
        <dbReference type="EMBL" id="RXG30123.1"/>
    </source>
</evidence>
<evidence type="ECO:0008006" key="4">
    <source>
        <dbReference type="Google" id="ProtNLM"/>
    </source>
</evidence>
<comment type="caution">
    <text evidence="2">The sequence shown here is derived from an EMBL/GenBank/DDBJ whole genome shotgun (WGS) entry which is preliminary data.</text>
</comment>
<reference evidence="2 3" key="1">
    <citation type="submission" date="2018-07" db="EMBL/GenBank/DDBJ databases">
        <title>Leeuwenhoekiella genomics.</title>
        <authorList>
            <person name="Tahon G."/>
            <person name="Willems A."/>
        </authorList>
    </citation>
    <scope>NUCLEOTIDE SEQUENCE [LARGE SCALE GENOMIC DNA]</scope>
    <source>
        <strain evidence="2 3">LMG 24856</strain>
    </source>
</reference>
<keyword evidence="1" id="KW-0812">Transmembrane</keyword>
<proteinExistence type="predicted"/>
<gene>
    <name evidence="2" type="ORF">DSM01_872</name>
</gene>
<evidence type="ECO:0000313" key="3">
    <source>
        <dbReference type="Proteomes" id="UP000290037"/>
    </source>
</evidence>
<organism evidence="2 3">
    <name type="scientific">Leeuwenhoekiella palythoae</name>
    <dbReference type="NCBI Taxonomy" id="573501"/>
    <lineage>
        <taxon>Bacteria</taxon>
        <taxon>Pseudomonadati</taxon>
        <taxon>Bacteroidota</taxon>
        <taxon>Flavobacteriia</taxon>
        <taxon>Flavobacteriales</taxon>
        <taxon>Flavobacteriaceae</taxon>
        <taxon>Leeuwenhoekiella</taxon>
    </lineage>
</organism>
<dbReference type="Proteomes" id="UP000290037">
    <property type="component" value="Unassembled WGS sequence"/>
</dbReference>
<keyword evidence="1" id="KW-0472">Membrane</keyword>
<keyword evidence="1" id="KW-1133">Transmembrane helix</keyword>
<name>A0ABY0D634_9FLAO</name>
<feature type="transmembrane region" description="Helical" evidence="1">
    <location>
        <begin position="12"/>
        <end position="40"/>
    </location>
</feature>
<protein>
    <recommendedName>
        <fullName evidence="4">Fumarate hydratase</fullName>
    </recommendedName>
</protein>
<keyword evidence="3" id="KW-1185">Reference proteome</keyword>